<dbReference type="GO" id="GO:0003700">
    <property type="term" value="F:DNA-binding transcription factor activity"/>
    <property type="evidence" value="ECO:0007669"/>
    <property type="project" value="InterPro"/>
</dbReference>
<dbReference type="PROSITE" id="PS50995">
    <property type="entry name" value="HTH_MARR_2"/>
    <property type="match status" value="1"/>
</dbReference>
<organism evidence="5 6">
    <name type="scientific">Amycolatopsis acidiphila</name>
    <dbReference type="NCBI Taxonomy" id="715473"/>
    <lineage>
        <taxon>Bacteria</taxon>
        <taxon>Bacillati</taxon>
        <taxon>Actinomycetota</taxon>
        <taxon>Actinomycetes</taxon>
        <taxon>Pseudonocardiales</taxon>
        <taxon>Pseudonocardiaceae</taxon>
        <taxon>Amycolatopsis</taxon>
    </lineage>
</organism>
<dbReference type="SMART" id="SM00347">
    <property type="entry name" value="HTH_MARR"/>
    <property type="match status" value="1"/>
</dbReference>
<dbReference type="Proteomes" id="UP000318578">
    <property type="component" value="Unassembled WGS sequence"/>
</dbReference>
<dbReference type="AlphaFoldDB" id="A0A558ALW3"/>
<dbReference type="EMBL" id="VJZA01000003">
    <property type="protein sequence ID" value="TVT25245.1"/>
    <property type="molecule type" value="Genomic_DNA"/>
</dbReference>
<evidence type="ECO:0000313" key="6">
    <source>
        <dbReference type="Proteomes" id="UP000318578"/>
    </source>
</evidence>
<dbReference type="PANTHER" id="PTHR33164">
    <property type="entry name" value="TRANSCRIPTIONAL REGULATOR, MARR FAMILY"/>
    <property type="match status" value="1"/>
</dbReference>
<keyword evidence="3" id="KW-0804">Transcription</keyword>
<keyword evidence="1" id="KW-0805">Transcription regulation</keyword>
<proteinExistence type="predicted"/>
<evidence type="ECO:0000256" key="2">
    <source>
        <dbReference type="ARBA" id="ARBA00023125"/>
    </source>
</evidence>
<dbReference type="OrthoDB" id="4547383at2"/>
<evidence type="ECO:0000256" key="3">
    <source>
        <dbReference type="ARBA" id="ARBA00023163"/>
    </source>
</evidence>
<dbReference type="SUPFAM" id="SSF46785">
    <property type="entry name" value="Winged helix' DNA-binding domain"/>
    <property type="match status" value="1"/>
</dbReference>
<accession>A0A558ALW3</accession>
<dbReference type="GO" id="GO:0006950">
    <property type="term" value="P:response to stress"/>
    <property type="evidence" value="ECO:0007669"/>
    <property type="project" value="TreeGrafter"/>
</dbReference>
<dbReference type="Pfam" id="PF12802">
    <property type="entry name" value="MarR_2"/>
    <property type="match status" value="1"/>
</dbReference>
<reference evidence="5 6" key="1">
    <citation type="submission" date="2019-07" db="EMBL/GenBank/DDBJ databases">
        <title>New species of Amycolatopsis and Streptomyces.</title>
        <authorList>
            <person name="Duangmal K."/>
            <person name="Teo W.F.A."/>
            <person name="Lipun K."/>
        </authorList>
    </citation>
    <scope>NUCLEOTIDE SEQUENCE [LARGE SCALE GENOMIC DNA]</scope>
    <source>
        <strain evidence="5 6">JCM 30562</strain>
    </source>
</reference>
<dbReference type="InterPro" id="IPR036390">
    <property type="entry name" value="WH_DNA-bd_sf"/>
</dbReference>
<name>A0A558ALW3_9PSEU</name>
<gene>
    <name evidence="5" type="ORF">FNH06_02925</name>
</gene>
<dbReference type="PROSITE" id="PS01117">
    <property type="entry name" value="HTH_MARR_1"/>
    <property type="match status" value="1"/>
</dbReference>
<dbReference type="InterPro" id="IPR036388">
    <property type="entry name" value="WH-like_DNA-bd_sf"/>
</dbReference>
<dbReference type="InterPro" id="IPR039422">
    <property type="entry name" value="MarR/SlyA-like"/>
</dbReference>
<keyword evidence="2" id="KW-0238">DNA-binding</keyword>
<dbReference type="InterPro" id="IPR023187">
    <property type="entry name" value="Tscrpt_reg_MarR-type_CS"/>
</dbReference>
<dbReference type="InterPro" id="IPR000835">
    <property type="entry name" value="HTH_MarR-typ"/>
</dbReference>
<dbReference type="Gene3D" id="1.10.10.10">
    <property type="entry name" value="Winged helix-like DNA-binding domain superfamily/Winged helix DNA-binding domain"/>
    <property type="match status" value="1"/>
</dbReference>
<dbReference type="PANTHER" id="PTHR33164:SF43">
    <property type="entry name" value="HTH-TYPE TRANSCRIPTIONAL REPRESSOR YETL"/>
    <property type="match status" value="1"/>
</dbReference>
<dbReference type="GO" id="GO:0003677">
    <property type="term" value="F:DNA binding"/>
    <property type="evidence" value="ECO:0007669"/>
    <property type="project" value="UniProtKB-KW"/>
</dbReference>
<evidence type="ECO:0000256" key="1">
    <source>
        <dbReference type="ARBA" id="ARBA00023015"/>
    </source>
</evidence>
<feature type="domain" description="HTH marR-type" evidence="4">
    <location>
        <begin position="35"/>
        <end position="172"/>
    </location>
</feature>
<keyword evidence="6" id="KW-1185">Reference proteome</keyword>
<evidence type="ECO:0000259" key="4">
    <source>
        <dbReference type="PROSITE" id="PS50995"/>
    </source>
</evidence>
<protein>
    <submittedName>
        <fullName evidence="5">MarR family transcriptional regulator</fullName>
    </submittedName>
</protein>
<sequence>MMVLHGRRAHPVEDATEQLLALWGKGAERASGLDFASHVKAIAHARFVLRRILRLLDEQAIAGGLQPLQHQALLQIYGAEGPLPVNKVADRLDIAPALASRLVRQLEEKGLVHRARIPDDRRVIAVHASDAGIEVLRKIDASVHVRVDHFQRQLSDEGKLGALATFSFYLGLDSDPRLAILLTAAGRHTHNHR</sequence>
<comment type="caution">
    <text evidence="5">The sequence shown here is derived from an EMBL/GenBank/DDBJ whole genome shotgun (WGS) entry which is preliminary data.</text>
</comment>
<evidence type="ECO:0000313" key="5">
    <source>
        <dbReference type="EMBL" id="TVT25245.1"/>
    </source>
</evidence>